<keyword evidence="4" id="KW-1185">Reference proteome</keyword>
<name>A0A445CBL2_ARAHY</name>
<dbReference type="AlphaFoldDB" id="A0A445CBL2"/>
<protein>
    <recommendedName>
        <fullName evidence="2">PB1-like domain-containing protein</fullName>
    </recommendedName>
</protein>
<feature type="region of interest" description="Disordered" evidence="1">
    <location>
        <begin position="202"/>
        <end position="227"/>
    </location>
</feature>
<feature type="compositionally biased region" description="Low complexity" evidence="1">
    <location>
        <begin position="116"/>
        <end position="129"/>
    </location>
</feature>
<dbReference type="InterPro" id="IPR058594">
    <property type="entry name" value="PB1-like_dom_pln"/>
</dbReference>
<evidence type="ECO:0000256" key="1">
    <source>
        <dbReference type="SAM" id="MobiDB-lite"/>
    </source>
</evidence>
<proteinExistence type="predicted"/>
<feature type="compositionally biased region" description="Basic and acidic residues" evidence="1">
    <location>
        <begin position="98"/>
        <end position="114"/>
    </location>
</feature>
<organism evidence="3 4">
    <name type="scientific">Arachis hypogaea</name>
    <name type="common">Peanut</name>
    <dbReference type="NCBI Taxonomy" id="3818"/>
    <lineage>
        <taxon>Eukaryota</taxon>
        <taxon>Viridiplantae</taxon>
        <taxon>Streptophyta</taxon>
        <taxon>Embryophyta</taxon>
        <taxon>Tracheophyta</taxon>
        <taxon>Spermatophyta</taxon>
        <taxon>Magnoliopsida</taxon>
        <taxon>eudicotyledons</taxon>
        <taxon>Gunneridae</taxon>
        <taxon>Pentapetalae</taxon>
        <taxon>rosids</taxon>
        <taxon>fabids</taxon>
        <taxon>Fabales</taxon>
        <taxon>Fabaceae</taxon>
        <taxon>Papilionoideae</taxon>
        <taxon>50 kb inversion clade</taxon>
        <taxon>dalbergioids sensu lato</taxon>
        <taxon>Dalbergieae</taxon>
        <taxon>Pterocarpus clade</taxon>
        <taxon>Arachis</taxon>
    </lineage>
</organism>
<sequence>MERFGIKKEPGLDLAKGLRVLRTDAEVMRMCESAMKNDNTVHLYFDHSIDANLEIIDKDVVSDAPEKGVKKVRKRHPRPPPSSLSEERRAAKTGQPEGDPREAERVNESTHETNADDANNANEGANFGTPIVDNLKPEEVVIENAAEDDEAPRVEVPNPNREDRDSGPENYVHHKLTIEAYNRTYQFHINSIPSQEYWEHHEGLSCLPPPYKRPIGRPLKEEKKGQY</sequence>
<feature type="domain" description="PB1-like" evidence="2">
    <location>
        <begin position="9"/>
        <end position="47"/>
    </location>
</feature>
<dbReference type="Pfam" id="PF26130">
    <property type="entry name" value="PB1-like"/>
    <property type="match status" value="1"/>
</dbReference>
<gene>
    <name evidence="3" type="ORF">Ahy_A07g034253</name>
</gene>
<evidence type="ECO:0000259" key="2">
    <source>
        <dbReference type="Pfam" id="PF26130"/>
    </source>
</evidence>
<feature type="region of interest" description="Disordered" evidence="1">
    <location>
        <begin position="65"/>
        <end position="170"/>
    </location>
</feature>
<evidence type="ECO:0000313" key="3">
    <source>
        <dbReference type="EMBL" id="RYR48243.1"/>
    </source>
</evidence>
<feature type="compositionally biased region" description="Basic and acidic residues" evidence="1">
    <location>
        <begin position="218"/>
        <end position="227"/>
    </location>
</feature>
<accession>A0A445CBL2</accession>
<dbReference type="EMBL" id="SDMP01000007">
    <property type="protein sequence ID" value="RYR48243.1"/>
    <property type="molecule type" value="Genomic_DNA"/>
</dbReference>
<evidence type="ECO:0000313" key="4">
    <source>
        <dbReference type="Proteomes" id="UP000289738"/>
    </source>
</evidence>
<dbReference type="Proteomes" id="UP000289738">
    <property type="component" value="Chromosome A07"/>
</dbReference>
<comment type="caution">
    <text evidence="3">The sequence shown here is derived from an EMBL/GenBank/DDBJ whole genome shotgun (WGS) entry which is preliminary data.</text>
</comment>
<reference evidence="3 4" key="1">
    <citation type="submission" date="2019-01" db="EMBL/GenBank/DDBJ databases">
        <title>Sequencing of cultivated peanut Arachis hypogaea provides insights into genome evolution and oil improvement.</title>
        <authorList>
            <person name="Chen X."/>
        </authorList>
    </citation>
    <scope>NUCLEOTIDE SEQUENCE [LARGE SCALE GENOMIC DNA]</scope>
    <source>
        <strain evidence="4">cv. Fuhuasheng</strain>
        <tissue evidence="3">Leaves</tissue>
    </source>
</reference>